<keyword evidence="2" id="KW-0812">Transmembrane</keyword>
<feature type="transmembrane region" description="Helical" evidence="2">
    <location>
        <begin position="52"/>
        <end position="74"/>
    </location>
</feature>
<keyword evidence="2" id="KW-0472">Membrane</keyword>
<sequence length="184" mass="19334">MEVLCLFLLQIALVLIFSGFANASEVCVYGDRYKICDHGCCSSDCCMSPYQIAGIVFGAIAFICLIAAVVLYCVKRQKRKGRVISNGTPRVMMVNGYSQPMAFTTTQPFAPGYASSYGHPGIPPPYSANATMPPNYSYGGFPAQPPPPAYSQTDSAKNPFAIAAAQAAASPQAHGSGASNPGTT</sequence>
<evidence type="ECO:0000313" key="4">
    <source>
        <dbReference type="EMBL" id="GFO36782.1"/>
    </source>
</evidence>
<evidence type="ECO:0000256" key="2">
    <source>
        <dbReference type="SAM" id="Phobius"/>
    </source>
</evidence>
<keyword evidence="3" id="KW-0732">Signal</keyword>
<evidence type="ECO:0000256" key="3">
    <source>
        <dbReference type="SAM" id="SignalP"/>
    </source>
</evidence>
<name>A0AAV4CXZ4_9GAST</name>
<evidence type="ECO:0000256" key="1">
    <source>
        <dbReference type="SAM" id="MobiDB-lite"/>
    </source>
</evidence>
<comment type="caution">
    <text evidence="4">The sequence shown here is derived from an EMBL/GenBank/DDBJ whole genome shotgun (WGS) entry which is preliminary data.</text>
</comment>
<feature type="chain" id="PRO_5043360379" description="Vesicular, overexpressed in cancer, prosurvival protein 1" evidence="3">
    <location>
        <begin position="24"/>
        <end position="184"/>
    </location>
</feature>
<keyword evidence="2" id="KW-1133">Transmembrane helix</keyword>
<reference evidence="4 5" key="1">
    <citation type="journal article" date="2021" name="Elife">
        <title>Chloroplast acquisition without the gene transfer in kleptoplastic sea slugs, Plakobranchus ocellatus.</title>
        <authorList>
            <person name="Maeda T."/>
            <person name="Takahashi S."/>
            <person name="Yoshida T."/>
            <person name="Shimamura S."/>
            <person name="Takaki Y."/>
            <person name="Nagai Y."/>
            <person name="Toyoda A."/>
            <person name="Suzuki Y."/>
            <person name="Arimoto A."/>
            <person name="Ishii H."/>
            <person name="Satoh N."/>
            <person name="Nishiyama T."/>
            <person name="Hasebe M."/>
            <person name="Maruyama T."/>
            <person name="Minagawa J."/>
            <person name="Obokata J."/>
            <person name="Shigenobu S."/>
        </authorList>
    </citation>
    <scope>NUCLEOTIDE SEQUENCE [LARGE SCALE GENOMIC DNA]</scope>
</reference>
<keyword evidence="5" id="KW-1185">Reference proteome</keyword>
<dbReference type="EMBL" id="BLXT01007141">
    <property type="protein sequence ID" value="GFO36782.1"/>
    <property type="molecule type" value="Genomic_DNA"/>
</dbReference>
<proteinExistence type="predicted"/>
<organism evidence="4 5">
    <name type="scientific">Plakobranchus ocellatus</name>
    <dbReference type="NCBI Taxonomy" id="259542"/>
    <lineage>
        <taxon>Eukaryota</taxon>
        <taxon>Metazoa</taxon>
        <taxon>Spiralia</taxon>
        <taxon>Lophotrochozoa</taxon>
        <taxon>Mollusca</taxon>
        <taxon>Gastropoda</taxon>
        <taxon>Heterobranchia</taxon>
        <taxon>Euthyneura</taxon>
        <taxon>Panpulmonata</taxon>
        <taxon>Sacoglossa</taxon>
        <taxon>Placobranchoidea</taxon>
        <taxon>Plakobranchidae</taxon>
        <taxon>Plakobranchus</taxon>
    </lineage>
</organism>
<dbReference type="Proteomes" id="UP000735302">
    <property type="component" value="Unassembled WGS sequence"/>
</dbReference>
<feature type="region of interest" description="Disordered" evidence="1">
    <location>
        <begin position="161"/>
        <end position="184"/>
    </location>
</feature>
<feature type="signal peptide" evidence="3">
    <location>
        <begin position="1"/>
        <end position="23"/>
    </location>
</feature>
<accession>A0AAV4CXZ4</accession>
<dbReference type="AlphaFoldDB" id="A0AAV4CXZ4"/>
<protein>
    <recommendedName>
        <fullName evidence="6">Vesicular, overexpressed in cancer, prosurvival protein 1</fullName>
    </recommendedName>
</protein>
<evidence type="ECO:0008006" key="6">
    <source>
        <dbReference type="Google" id="ProtNLM"/>
    </source>
</evidence>
<evidence type="ECO:0000313" key="5">
    <source>
        <dbReference type="Proteomes" id="UP000735302"/>
    </source>
</evidence>
<gene>
    <name evidence="4" type="ORF">PoB_006328700</name>
</gene>